<dbReference type="PANTHER" id="PTHR13887:SF14">
    <property type="entry name" value="DISULFIDE BOND FORMATION PROTEIN D"/>
    <property type="match status" value="1"/>
</dbReference>
<dbReference type="EMBL" id="BAHC01000078">
    <property type="protein sequence ID" value="GAB89981.1"/>
    <property type="molecule type" value="Genomic_DNA"/>
</dbReference>
<feature type="domain" description="Thioredoxin-like fold" evidence="8">
    <location>
        <begin position="92"/>
        <end position="255"/>
    </location>
</feature>
<comment type="caution">
    <text evidence="9">The sequence shown here is derived from an EMBL/GenBank/DDBJ whole genome shotgun (WGS) entry which is preliminary data.</text>
</comment>
<name>K6W8A6_9ACTN</name>
<dbReference type="Pfam" id="PF13462">
    <property type="entry name" value="Thioredoxin_4"/>
    <property type="match status" value="1"/>
</dbReference>
<evidence type="ECO:0000313" key="9">
    <source>
        <dbReference type="EMBL" id="GAB89981.1"/>
    </source>
</evidence>
<dbReference type="InterPro" id="IPR012336">
    <property type="entry name" value="Thioredoxin-like_fold"/>
</dbReference>
<dbReference type="Gene3D" id="3.40.30.10">
    <property type="entry name" value="Glutaredoxin"/>
    <property type="match status" value="1"/>
</dbReference>
<dbReference type="GO" id="GO:0016491">
    <property type="term" value="F:oxidoreductase activity"/>
    <property type="evidence" value="ECO:0007669"/>
    <property type="project" value="UniProtKB-KW"/>
</dbReference>
<feature type="compositionally biased region" description="Polar residues" evidence="6">
    <location>
        <begin position="1"/>
        <end position="15"/>
    </location>
</feature>
<dbReference type="STRING" id="1108045.GORHZ_078_00370"/>
<reference evidence="9 10" key="1">
    <citation type="submission" date="2012-08" db="EMBL/GenBank/DDBJ databases">
        <title>Whole genome shotgun sequence of Gordonia rhizosphera NBRC 16068.</title>
        <authorList>
            <person name="Takarada H."/>
            <person name="Isaki S."/>
            <person name="Hosoyama A."/>
            <person name="Tsuchikane K."/>
            <person name="Katsumata H."/>
            <person name="Baba S."/>
            <person name="Ohji S."/>
            <person name="Yamazaki S."/>
            <person name="Fujita N."/>
        </authorList>
    </citation>
    <scope>NUCLEOTIDE SEQUENCE [LARGE SCALE GENOMIC DNA]</scope>
    <source>
        <strain evidence="9 10">NBRC 16068</strain>
    </source>
</reference>
<keyword evidence="7" id="KW-0472">Membrane</keyword>
<feature type="transmembrane region" description="Helical" evidence="7">
    <location>
        <begin position="37"/>
        <end position="60"/>
    </location>
</feature>
<keyword evidence="2" id="KW-0732">Signal</keyword>
<evidence type="ECO:0000256" key="1">
    <source>
        <dbReference type="ARBA" id="ARBA00005791"/>
    </source>
</evidence>
<evidence type="ECO:0000256" key="2">
    <source>
        <dbReference type="ARBA" id="ARBA00022729"/>
    </source>
</evidence>
<gene>
    <name evidence="9" type="ORF">GORHZ_078_00370</name>
</gene>
<keyword evidence="7" id="KW-0812">Transmembrane</keyword>
<accession>K6W8A6</accession>
<evidence type="ECO:0000259" key="8">
    <source>
        <dbReference type="Pfam" id="PF13462"/>
    </source>
</evidence>
<dbReference type="Proteomes" id="UP000008363">
    <property type="component" value="Unassembled WGS sequence"/>
</dbReference>
<keyword evidence="10" id="KW-1185">Reference proteome</keyword>
<dbReference type="InterPro" id="IPR036249">
    <property type="entry name" value="Thioredoxin-like_sf"/>
</dbReference>
<dbReference type="SUPFAM" id="SSF52833">
    <property type="entry name" value="Thioredoxin-like"/>
    <property type="match status" value="1"/>
</dbReference>
<dbReference type="AlphaFoldDB" id="K6W8A6"/>
<evidence type="ECO:0000256" key="7">
    <source>
        <dbReference type="SAM" id="Phobius"/>
    </source>
</evidence>
<comment type="similarity">
    <text evidence="1">Belongs to the thioredoxin family. DsbA subfamily.</text>
</comment>
<evidence type="ECO:0000256" key="3">
    <source>
        <dbReference type="ARBA" id="ARBA00023002"/>
    </source>
</evidence>
<keyword evidence="5" id="KW-0676">Redox-active center</keyword>
<evidence type="ECO:0000313" key="10">
    <source>
        <dbReference type="Proteomes" id="UP000008363"/>
    </source>
</evidence>
<keyword evidence="7" id="KW-1133">Transmembrane helix</keyword>
<organism evidence="9 10">
    <name type="scientific">Gordonia rhizosphera NBRC 16068</name>
    <dbReference type="NCBI Taxonomy" id="1108045"/>
    <lineage>
        <taxon>Bacteria</taxon>
        <taxon>Bacillati</taxon>
        <taxon>Actinomycetota</taxon>
        <taxon>Actinomycetes</taxon>
        <taxon>Mycobacteriales</taxon>
        <taxon>Gordoniaceae</taxon>
        <taxon>Gordonia</taxon>
    </lineage>
</organism>
<dbReference type="eggNOG" id="COG1651">
    <property type="taxonomic scope" value="Bacteria"/>
</dbReference>
<evidence type="ECO:0000256" key="4">
    <source>
        <dbReference type="ARBA" id="ARBA00023157"/>
    </source>
</evidence>
<feature type="region of interest" description="Disordered" evidence="6">
    <location>
        <begin position="1"/>
        <end position="28"/>
    </location>
</feature>
<feature type="compositionally biased region" description="Basic and acidic residues" evidence="6">
    <location>
        <begin position="18"/>
        <end position="28"/>
    </location>
</feature>
<keyword evidence="4" id="KW-1015">Disulfide bond</keyword>
<sequence>MRHAGQPSQWTNSEESVPDNRRKPIVDPRAAEKRRSLWTKIGAAVVLVALAVGIGIWVVVSNESSTGSSNELTVATDGAFRVTAAPAGTTPPVTVTIVEDFQCPACRAFEAQFAGTIEQLRANPDVAVDYKPIAFLDNMSTTEYSSRAANASACVAEATAGDGDFSTWLKFHDALYAQQPAEGGSGLTDDQLNSIAKQAGAENVGQCIADGQFRDYVANTTQTVLGSGVNSTPTILINGEQYQLSTPDALLQAVNQAATK</sequence>
<dbReference type="CDD" id="cd02972">
    <property type="entry name" value="DsbA_family"/>
    <property type="match status" value="1"/>
</dbReference>
<protein>
    <recommendedName>
        <fullName evidence="8">Thioredoxin-like fold domain-containing protein</fullName>
    </recommendedName>
</protein>
<dbReference type="PANTHER" id="PTHR13887">
    <property type="entry name" value="GLUTATHIONE S-TRANSFERASE KAPPA"/>
    <property type="match status" value="1"/>
</dbReference>
<evidence type="ECO:0000256" key="5">
    <source>
        <dbReference type="ARBA" id="ARBA00023284"/>
    </source>
</evidence>
<evidence type="ECO:0000256" key="6">
    <source>
        <dbReference type="SAM" id="MobiDB-lite"/>
    </source>
</evidence>
<keyword evidence="3" id="KW-0560">Oxidoreductase</keyword>
<proteinExistence type="inferred from homology"/>